<sequence>MEVVRKTAVIDTYVKIRSTKDDNFIRQFATLDDAQKEEMKREKRRIQEQLRRIKRNQERERITGGAFNCTPSSSFMSHSLLSQNTMMGDSNESAGTNLLSPSKPLFSAQKSSPSISTPTPPRRRKPNKLKPDLKLKCGACGNVGHMRTNKACPLYQGSSHNPPLNVAMTEEQEEEIEKQLNADDEDLVNIDGTKVKLSSKLLKHAEEIKRRSLLLKVPKDAVNSRKRRKPPNELHCDYLKRQQRPANRRRTDPVIVLSTILETILNEMRDLPDVQPFLFPVNAKVVPDYYKIVQRPMDLQTIRENLRQKKYQSREEFLTDVNQIVENSTIYNGAKSSLTVAARRMLGVCGERLAEKEDRLMRLEKAINPLLDDDDQVALTFILDNVVNNKLKVMAESWPFVKPVNKKLVKDYYNIVKYPMDLETVSNKVKSHKYHSRHEFLADVERILQNCVMYNGKDSTFTEKAETLYKAAQETLEEYDEHLTQLERNISLVQERALEQAETDSLGTWLGGDEDIPEQDHHQSQPGSPYGKETTEDFDFVDVEGDLDADVKGRIKKEAGVLEEDLQFSSEEELEEVGVMSEGEPEQVPHLDDDSQQAAEAMMQLGNIAYCVPQEQDESMDVDPNYDPSDFLMQGLPGRENKPQTSGKIQDDLAVSESDEEAQNTDGNIKLEDNDVDAGVLWF</sequence>
<dbReference type="FunFam" id="1.20.920.10:FF:000020">
    <property type="entry name" value="Transcription initiation factor TFIID subunit"/>
    <property type="match status" value="1"/>
</dbReference>
<feature type="domain" description="Bromo" evidence="5">
    <location>
        <begin position="392"/>
        <end position="462"/>
    </location>
</feature>
<dbReference type="AlphaFoldDB" id="A0A1B6IXS7"/>
<organism evidence="6">
    <name type="scientific">Homalodisca liturata</name>
    <dbReference type="NCBI Taxonomy" id="320908"/>
    <lineage>
        <taxon>Eukaryota</taxon>
        <taxon>Metazoa</taxon>
        <taxon>Ecdysozoa</taxon>
        <taxon>Arthropoda</taxon>
        <taxon>Hexapoda</taxon>
        <taxon>Insecta</taxon>
        <taxon>Pterygota</taxon>
        <taxon>Neoptera</taxon>
        <taxon>Paraneoptera</taxon>
        <taxon>Hemiptera</taxon>
        <taxon>Auchenorrhyncha</taxon>
        <taxon>Membracoidea</taxon>
        <taxon>Cicadellidae</taxon>
        <taxon>Cicadellinae</taxon>
        <taxon>Proconiini</taxon>
        <taxon>Homalodisca</taxon>
    </lineage>
</organism>
<dbReference type="InterPro" id="IPR036427">
    <property type="entry name" value="Bromodomain-like_sf"/>
</dbReference>
<dbReference type="GO" id="GO:0016251">
    <property type="term" value="F:RNA polymerase II general transcription initiation factor activity"/>
    <property type="evidence" value="ECO:0007669"/>
    <property type="project" value="InterPro"/>
</dbReference>
<dbReference type="GO" id="GO:0004402">
    <property type="term" value="F:histone acetyltransferase activity"/>
    <property type="evidence" value="ECO:0007669"/>
    <property type="project" value="InterPro"/>
</dbReference>
<name>A0A1B6IXS7_9HEMI</name>
<dbReference type="InterPro" id="IPR001487">
    <property type="entry name" value="Bromodomain"/>
</dbReference>
<gene>
    <name evidence="6" type="ORF">g.32699</name>
</gene>
<dbReference type="SUPFAM" id="SSF47370">
    <property type="entry name" value="Bromodomain"/>
    <property type="match status" value="2"/>
</dbReference>
<dbReference type="InterPro" id="IPR040240">
    <property type="entry name" value="TAF1"/>
</dbReference>
<dbReference type="InterPro" id="IPR018359">
    <property type="entry name" value="Bromodomain_CS"/>
</dbReference>
<evidence type="ECO:0000259" key="5">
    <source>
        <dbReference type="PROSITE" id="PS50014"/>
    </source>
</evidence>
<feature type="domain" description="Bromo" evidence="5">
    <location>
        <begin position="269"/>
        <end position="339"/>
    </location>
</feature>
<dbReference type="PROSITE" id="PS00633">
    <property type="entry name" value="BROMODOMAIN_1"/>
    <property type="match status" value="2"/>
</dbReference>
<keyword evidence="3" id="KW-0175">Coiled coil</keyword>
<dbReference type="Gene3D" id="1.20.920.10">
    <property type="entry name" value="Bromodomain-like"/>
    <property type="match status" value="2"/>
</dbReference>
<feature type="region of interest" description="Disordered" evidence="4">
    <location>
        <begin position="503"/>
        <end position="535"/>
    </location>
</feature>
<accession>A0A1B6IXS7</accession>
<dbReference type="GO" id="GO:0051123">
    <property type="term" value="P:RNA polymerase II preinitiation complex assembly"/>
    <property type="evidence" value="ECO:0007669"/>
    <property type="project" value="TreeGrafter"/>
</dbReference>
<feature type="coiled-coil region" evidence="3">
    <location>
        <begin position="462"/>
        <end position="496"/>
    </location>
</feature>
<dbReference type="PRINTS" id="PR00503">
    <property type="entry name" value="BROMODOMAIN"/>
</dbReference>
<dbReference type="PANTHER" id="PTHR13900">
    <property type="entry name" value="TRANSCRIPTION INITIATION FACTOR TFIID"/>
    <property type="match status" value="1"/>
</dbReference>
<evidence type="ECO:0000256" key="1">
    <source>
        <dbReference type="ARBA" id="ARBA00023117"/>
    </source>
</evidence>
<feature type="region of interest" description="Disordered" evidence="4">
    <location>
        <begin position="627"/>
        <end position="671"/>
    </location>
</feature>
<dbReference type="FunFam" id="1.20.920.10:FF:000039">
    <property type="entry name" value="Transcription initiation factor TFIID subunit"/>
    <property type="match status" value="1"/>
</dbReference>
<dbReference type="SMART" id="SM00297">
    <property type="entry name" value="BROMO"/>
    <property type="match status" value="2"/>
</dbReference>
<dbReference type="InterPro" id="IPR041670">
    <property type="entry name" value="Znf-CCHC_6"/>
</dbReference>
<dbReference type="PROSITE" id="PS50014">
    <property type="entry name" value="BROMODOMAIN_2"/>
    <property type="match status" value="2"/>
</dbReference>
<dbReference type="EMBL" id="GECU01016004">
    <property type="protein sequence ID" value="JAS91702.1"/>
    <property type="molecule type" value="Transcribed_RNA"/>
</dbReference>
<reference evidence="6" key="1">
    <citation type="submission" date="2015-11" db="EMBL/GenBank/DDBJ databases">
        <title>De novo transcriptome assembly of four potential Pierce s Disease insect vectors from Arizona vineyards.</title>
        <authorList>
            <person name="Tassone E.E."/>
        </authorList>
    </citation>
    <scope>NUCLEOTIDE SEQUENCE</scope>
</reference>
<protein>
    <recommendedName>
        <fullName evidence="5">Bromo domain-containing protein</fullName>
    </recommendedName>
</protein>
<dbReference type="PANTHER" id="PTHR13900:SF0">
    <property type="entry name" value="TRANSCRIPTION INITIATION FACTOR TFIID SUBUNIT 1"/>
    <property type="match status" value="1"/>
</dbReference>
<evidence type="ECO:0000256" key="4">
    <source>
        <dbReference type="SAM" id="MobiDB-lite"/>
    </source>
</evidence>
<evidence type="ECO:0000256" key="2">
    <source>
        <dbReference type="PROSITE-ProRule" id="PRU00035"/>
    </source>
</evidence>
<dbReference type="Pfam" id="PF00439">
    <property type="entry name" value="Bromodomain"/>
    <property type="match status" value="2"/>
</dbReference>
<feature type="compositionally biased region" description="Polar residues" evidence="4">
    <location>
        <begin position="85"/>
        <end position="100"/>
    </location>
</feature>
<dbReference type="GO" id="GO:0005669">
    <property type="term" value="C:transcription factor TFIID complex"/>
    <property type="evidence" value="ECO:0007669"/>
    <property type="project" value="InterPro"/>
</dbReference>
<dbReference type="GO" id="GO:0017025">
    <property type="term" value="F:TBP-class protein binding"/>
    <property type="evidence" value="ECO:0007669"/>
    <property type="project" value="InterPro"/>
</dbReference>
<dbReference type="CDD" id="cd05511">
    <property type="entry name" value="Bromo_TFIID"/>
    <property type="match status" value="2"/>
</dbReference>
<evidence type="ECO:0000256" key="3">
    <source>
        <dbReference type="SAM" id="Coils"/>
    </source>
</evidence>
<keyword evidence="1 2" id="KW-0103">Bromodomain</keyword>
<feature type="region of interest" description="Disordered" evidence="4">
    <location>
        <begin position="85"/>
        <end position="132"/>
    </location>
</feature>
<evidence type="ECO:0000313" key="6">
    <source>
        <dbReference type="EMBL" id="JAS91702.1"/>
    </source>
</evidence>
<proteinExistence type="predicted"/>
<dbReference type="Pfam" id="PF15288">
    <property type="entry name" value="zf-CCHC_6"/>
    <property type="match status" value="1"/>
</dbReference>
<feature type="coiled-coil region" evidence="3">
    <location>
        <begin position="32"/>
        <end position="63"/>
    </location>
</feature>